<gene>
    <name evidence="3" type="ORF">TrVE_jg2413</name>
</gene>
<dbReference type="PANTHER" id="PTHR35509:SF1">
    <property type="entry name" value="DOMAIN PROTEIN, PUTATIVE (DUF1995)-RELATED"/>
    <property type="match status" value="1"/>
</dbReference>
<keyword evidence="1" id="KW-0732">Signal</keyword>
<dbReference type="InterPro" id="IPR018962">
    <property type="entry name" value="DUF1995"/>
</dbReference>
<dbReference type="AlphaFoldDB" id="A0A9W7CI39"/>
<dbReference type="Pfam" id="PF09353">
    <property type="entry name" value="DUF1995"/>
    <property type="match status" value="1"/>
</dbReference>
<organism evidence="3 4">
    <name type="scientific">Triparma verrucosa</name>
    <dbReference type="NCBI Taxonomy" id="1606542"/>
    <lineage>
        <taxon>Eukaryota</taxon>
        <taxon>Sar</taxon>
        <taxon>Stramenopiles</taxon>
        <taxon>Ochrophyta</taxon>
        <taxon>Bolidophyceae</taxon>
        <taxon>Parmales</taxon>
        <taxon>Triparmaceae</taxon>
        <taxon>Triparma</taxon>
    </lineage>
</organism>
<dbReference type="Proteomes" id="UP001165160">
    <property type="component" value="Unassembled WGS sequence"/>
</dbReference>
<evidence type="ECO:0000313" key="3">
    <source>
        <dbReference type="EMBL" id="GMI06135.1"/>
    </source>
</evidence>
<evidence type="ECO:0000313" key="4">
    <source>
        <dbReference type="Proteomes" id="UP001165160"/>
    </source>
</evidence>
<dbReference type="PANTHER" id="PTHR35509">
    <property type="entry name" value="DOMAIN PROTEIN, PUTATIVE (DUF1995)-RELATED"/>
    <property type="match status" value="1"/>
</dbReference>
<feature type="chain" id="PRO_5040922492" description="DUF1995 domain-containing protein" evidence="1">
    <location>
        <begin position="22"/>
        <end position="319"/>
    </location>
</feature>
<protein>
    <recommendedName>
        <fullName evidence="2">DUF1995 domain-containing protein</fullName>
    </recommendedName>
</protein>
<comment type="caution">
    <text evidence="3">The sequence shown here is derived from an EMBL/GenBank/DDBJ whole genome shotgun (WGS) entry which is preliminary data.</text>
</comment>
<feature type="signal peptide" evidence="1">
    <location>
        <begin position="1"/>
        <end position="21"/>
    </location>
</feature>
<evidence type="ECO:0000259" key="2">
    <source>
        <dbReference type="Pfam" id="PF09353"/>
    </source>
</evidence>
<accession>A0A9W7CI39</accession>
<evidence type="ECO:0000256" key="1">
    <source>
        <dbReference type="SAM" id="SignalP"/>
    </source>
</evidence>
<proteinExistence type="predicted"/>
<reference evidence="4" key="1">
    <citation type="journal article" date="2023" name="Commun. Biol.">
        <title>Genome analysis of Parmales, the sister group of diatoms, reveals the evolutionary specialization of diatoms from phago-mixotrophs to photoautotrophs.</title>
        <authorList>
            <person name="Ban H."/>
            <person name="Sato S."/>
            <person name="Yoshikawa S."/>
            <person name="Yamada K."/>
            <person name="Nakamura Y."/>
            <person name="Ichinomiya M."/>
            <person name="Sato N."/>
            <person name="Blanc-Mathieu R."/>
            <person name="Endo H."/>
            <person name="Kuwata A."/>
            <person name="Ogata H."/>
        </authorList>
    </citation>
    <scope>NUCLEOTIDE SEQUENCE [LARGE SCALE GENOMIC DNA]</scope>
    <source>
        <strain evidence="4">NIES 3699</strain>
    </source>
</reference>
<sequence length="319" mass="34428">MPKIMLRVALLCAMIFHQLDGFSSSASRFGRIPPSHIIRQSAPLSLNPVSLPDSLADSAKIAADSTLDYFTAFPQGSARIDFFTNVGDETYTTLKNGDPFMKELVTFLGRSVAGSEKPLVRVYFPDEGSAALTRRDWDFEEEGGETDTGSIPSNVAISAMPTAGFPPPDISKDSIAILNCPKASESESAEAILEAYRLSEGCKGVVMLNPNLVDMGVTGYGMAGRMYFERVIKPMAQTYYLKTYYMGAVTYSSSVEGGGYTVWKEDADAEGGYSLLDVVDGKPVDIDVMDAIEDGAFKEDASLGPLDALADFVNGMMRL</sequence>
<keyword evidence="4" id="KW-1185">Reference proteome</keyword>
<name>A0A9W7CI39_9STRA</name>
<feature type="domain" description="DUF1995" evidence="2">
    <location>
        <begin position="99"/>
        <end position="283"/>
    </location>
</feature>
<dbReference type="InterPro" id="IPR053021">
    <property type="entry name" value="Chloroplast_ADK"/>
</dbReference>
<dbReference type="EMBL" id="BRXX01000342">
    <property type="protein sequence ID" value="GMI06135.1"/>
    <property type="molecule type" value="Genomic_DNA"/>
</dbReference>